<evidence type="ECO:0000259" key="3">
    <source>
        <dbReference type="Pfam" id="PF01408"/>
    </source>
</evidence>
<organism evidence="5 6">
    <name type="scientific">Apiotrichum porosum</name>
    <dbReference type="NCBI Taxonomy" id="105984"/>
    <lineage>
        <taxon>Eukaryota</taxon>
        <taxon>Fungi</taxon>
        <taxon>Dikarya</taxon>
        <taxon>Basidiomycota</taxon>
        <taxon>Agaricomycotina</taxon>
        <taxon>Tremellomycetes</taxon>
        <taxon>Trichosporonales</taxon>
        <taxon>Trichosporonaceae</taxon>
        <taxon>Apiotrichum</taxon>
    </lineage>
</organism>
<sequence>MTNAVAAANNSVFTSTNDVPLQVGAPGARRLRVAVLGCGRMGQRHAYNIYHLTPRAELVAIADPSPMAEQWVKENLSSVNYYKTTDEVFAIPDLDAVVIATITSTHAPLTLQAIDRGLHVLLEKPITIDYESSVPVVEAAEAHPELKVMIGFVRRFDKALLELYNHVQAERAGTPYVLKSVSQDVYDSTGYFVQYARGNGGIFMDCGIHDIDMSRWLLNTQSAGRQEVKRVIASGLIAAHPELEEMDDCDNAFCIIEYANGTSATLHLSRTGMAGYNSSVELMGMKQNCTVSTPPSSRIKVADFDGHHNPTPATYLDRYGEAFISEMNEFAAICLDDKAVPTTAYDALQAAKIAKALTVSFLTGSPVSFNKAGEPIIDKAV</sequence>
<dbReference type="PANTHER" id="PTHR42840:SF3">
    <property type="entry name" value="BINDING ROSSMANN FOLD OXIDOREDUCTASE, PUTATIVE (AFU_ORTHOLOGUE AFUA_2G10240)-RELATED"/>
    <property type="match status" value="1"/>
</dbReference>
<dbReference type="OrthoDB" id="446809at2759"/>
<evidence type="ECO:0000313" key="5">
    <source>
        <dbReference type="EMBL" id="RSH82066.1"/>
    </source>
</evidence>
<proteinExistence type="inferred from homology"/>
<dbReference type="Pfam" id="PF22725">
    <property type="entry name" value="GFO_IDH_MocA_C3"/>
    <property type="match status" value="1"/>
</dbReference>
<dbReference type="GO" id="GO:0000166">
    <property type="term" value="F:nucleotide binding"/>
    <property type="evidence" value="ECO:0007669"/>
    <property type="project" value="InterPro"/>
</dbReference>
<dbReference type="GO" id="GO:0006740">
    <property type="term" value="P:NADPH regeneration"/>
    <property type="evidence" value="ECO:0007669"/>
    <property type="project" value="TreeGrafter"/>
</dbReference>
<evidence type="ECO:0000256" key="2">
    <source>
        <dbReference type="ARBA" id="ARBA00023002"/>
    </source>
</evidence>
<comment type="similarity">
    <text evidence="1">Belongs to the Gfo/Idh/MocA family.</text>
</comment>
<dbReference type="RefSeq" id="XP_028476521.1">
    <property type="nucleotide sequence ID" value="XM_028623588.1"/>
</dbReference>
<dbReference type="AlphaFoldDB" id="A0A427XT52"/>
<gene>
    <name evidence="5" type="ORF">EHS24_008270</name>
</gene>
<protein>
    <recommendedName>
        <fullName evidence="7">Myo-inositol 2-dehydrogenase</fullName>
    </recommendedName>
</protein>
<comment type="caution">
    <text evidence="5">The sequence shown here is derived from an EMBL/GenBank/DDBJ whole genome shotgun (WGS) entry which is preliminary data.</text>
</comment>
<evidence type="ECO:0000259" key="4">
    <source>
        <dbReference type="Pfam" id="PF22725"/>
    </source>
</evidence>
<dbReference type="InterPro" id="IPR036291">
    <property type="entry name" value="NAD(P)-bd_dom_sf"/>
</dbReference>
<dbReference type="Proteomes" id="UP000279236">
    <property type="component" value="Unassembled WGS sequence"/>
</dbReference>
<evidence type="ECO:0000313" key="6">
    <source>
        <dbReference type="Proteomes" id="UP000279236"/>
    </source>
</evidence>
<dbReference type="Gene3D" id="3.30.360.10">
    <property type="entry name" value="Dihydrodipicolinate Reductase, domain 2"/>
    <property type="match status" value="1"/>
</dbReference>
<keyword evidence="6" id="KW-1185">Reference proteome</keyword>
<reference evidence="5 6" key="1">
    <citation type="submission" date="2018-11" db="EMBL/GenBank/DDBJ databases">
        <title>Genome sequence of Apiotrichum porosum DSM 27194.</title>
        <authorList>
            <person name="Aliyu H."/>
            <person name="Gorte O."/>
            <person name="Ochsenreither K."/>
        </authorList>
    </citation>
    <scope>NUCLEOTIDE SEQUENCE [LARGE SCALE GENOMIC DNA]</scope>
    <source>
        <strain evidence="5 6">DSM 27194</strain>
    </source>
</reference>
<dbReference type="InterPro" id="IPR000683">
    <property type="entry name" value="Gfo/Idh/MocA-like_OxRdtase_N"/>
</dbReference>
<name>A0A427XT52_9TREE</name>
<keyword evidence="2" id="KW-0560">Oxidoreductase</keyword>
<dbReference type="SUPFAM" id="SSF51735">
    <property type="entry name" value="NAD(P)-binding Rossmann-fold domains"/>
    <property type="match status" value="1"/>
</dbReference>
<dbReference type="EMBL" id="RSCE01000006">
    <property type="protein sequence ID" value="RSH82066.1"/>
    <property type="molecule type" value="Genomic_DNA"/>
</dbReference>
<dbReference type="GO" id="GO:0016491">
    <property type="term" value="F:oxidoreductase activity"/>
    <property type="evidence" value="ECO:0007669"/>
    <property type="project" value="UniProtKB-KW"/>
</dbReference>
<dbReference type="Pfam" id="PF01408">
    <property type="entry name" value="GFO_IDH_MocA"/>
    <property type="match status" value="1"/>
</dbReference>
<feature type="domain" description="Gfo/Idh/MocA-like oxidoreductase N-terminal" evidence="3">
    <location>
        <begin position="31"/>
        <end position="151"/>
    </location>
</feature>
<dbReference type="PANTHER" id="PTHR42840">
    <property type="entry name" value="NAD(P)-BINDING ROSSMANN-FOLD SUPERFAMILY PROTEIN-RELATED"/>
    <property type="match status" value="1"/>
</dbReference>
<evidence type="ECO:0000256" key="1">
    <source>
        <dbReference type="ARBA" id="ARBA00010928"/>
    </source>
</evidence>
<dbReference type="GO" id="GO:0005737">
    <property type="term" value="C:cytoplasm"/>
    <property type="evidence" value="ECO:0007669"/>
    <property type="project" value="TreeGrafter"/>
</dbReference>
<accession>A0A427XT52</accession>
<dbReference type="SUPFAM" id="SSF55347">
    <property type="entry name" value="Glyceraldehyde-3-phosphate dehydrogenase-like, C-terminal domain"/>
    <property type="match status" value="1"/>
</dbReference>
<dbReference type="InterPro" id="IPR055170">
    <property type="entry name" value="GFO_IDH_MocA-like_dom"/>
</dbReference>
<dbReference type="GeneID" id="39592813"/>
<dbReference type="Gene3D" id="3.40.50.720">
    <property type="entry name" value="NAD(P)-binding Rossmann-like Domain"/>
    <property type="match status" value="1"/>
</dbReference>
<feature type="domain" description="GFO/IDH/MocA-like oxidoreductase" evidence="4">
    <location>
        <begin position="164"/>
        <end position="286"/>
    </location>
</feature>
<dbReference type="STRING" id="105984.A0A427XT52"/>
<evidence type="ECO:0008006" key="7">
    <source>
        <dbReference type="Google" id="ProtNLM"/>
    </source>
</evidence>